<accession>A0A848N671</accession>
<dbReference type="Proteomes" id="UP000548067">
    <property type="component" value="Unassembled WGS sequence"/>
</dbReference>
<feature type="domain" description="N-acetyltransferase" evidence="1">
    <location>
        <begin position="13"/>
        <end position="181"/>
    </location>
</feature>
<comment type="caution">
    <text evidence="2">The sequence shown here is derived from an EMBL/GenBank/DDBJ whole genome shotgun (WGS) entry which is preliminary data.</text>
</comment>
<dbReference type="RefSeq" id="WP_169321256.1">
    <property type="nucleotide sequence ID" value="NZ_JABCJF010000004.1"/>
</dbReference>
<evidence type="ECO:0000313" key="3">
    <source>
        <dbReference type="Proteomes" id="UP000548067"/>
    </source>
</evidence>
<dbReference type="PANTHER" id="PTHR43792">
    <property type="entry name" value="GNAT FAMILY, PUTATIVE (AFU_ORTHOLOGUE AFUA_3G00765)-RELATED-RELATED"/>
    <property type="match status" value="1"/>
</dbReference>
<dbReference type="PANTHER" id="PTHR43792:SF1">
    <property type="entry name" value="N-ACETYLTRANSFERASE DOMAIN-CONTAINING PROTEIN"/>
    <property type="match status" value="1"/>
</dbReference>
<dbReference type="Gene3D" id="3.40.630.30">
    <property type="match status" value="1"/>
</dbReference>
<gene>
    <name evidence="2" type="ORF">HIO71_09370</name>
</gene>
<sequence>MKYLLTHQESERLLFRKLEHSDFDTWLHLFEDEETAKTLGMSEYKNANECCEKWFEWTFHRYENNLGGQNVLISKESQQLVGQCGLLVREVENNFEIEIAYSILQEFRGQGYAIESAKKCRDFAFENNFHNRLVSIIIPENHASKNVALKNGMKFKKQINYSNKKMDLFEITKQEWEMQLL</sequence>
<dbReference type="PROSITE" id="PS51186">
    <property type="entry name" value="GNAT"/>
    <property type="match status" value="1"/>
</dbReference>
<dbReference type="AlphaFoldDB" id="A0A848N671"/>
<dbReference type="Pfam" id="PF13302">
    <property type="entry name" value="Acetyltransf_3"/>
    <property type="match status" value="1"/>
</dbReference>
<organism evidence="2 3">
    <name type="scientific">Chryseobacterium aquaticum</name>
    <dbReference type="NCBI Taxonomy" id="452084"/>
    <lineage>
        <taxon>Bacteria</taxon>
        <taxon>Pseudomonadati</taxon>
        <taxon>Bacteroidota</taxon>
        <taxon>Flavobacteriia</taxon>
        <taxon>Flavobacteriales</taxon>
        <taxon>Weeksellaceae</taxon>
        <taxon>Chryseobacterium group</taxon>
        <taxon>Chryseobacterium</taxon>
    </lineage>
</organism>
<proteinExistence type="predicted"/>
<dbReference type="GO" id="GO:0016747">
    <property type="term" value="F:acyltransferase activity, transferring groups other than amino-acyl groups"/>
    <property type="evidence" value="ECO:0007669"/>
    <property type="project" value="InterPro"/>
</dbReference>
<dbReference type="EMBL" id="JABCJF010000004">
    <property type="protein sequence ID" value="NMR34415.1"/>
    <property type="molecule type" value="Genomic_DNA"/>
</dbReference>
<protein>
    <submittedName>
        <fullName evidence="2">GNAT family N-acetyltransferase</fullName>
    </submittedName>
</protein>
<name>A0A848N671_9FLAO</name>
<dbReference type="InterPro" id="IPR000182">
    <property type="entry name" value="GNAT_dom"/>
</dbReference>
<evidence type="ECO:0000259" key="1">
    <source>
        <dbReference type="PROSITE" id="PS51186"/>
    </source>
</evidence>
<reference evidence="2 3" key="1">
    <citation type="submission" date="2020-04" db="EMBL/GenBank/DDBJ databases">
        <title>Genome analysis and antimicrobial resistance characteristics of Chryseobacterium aquaticum isolated from farmed salmonids.</title>
        <authorList>
            <person name="Saticioglu I.B."/>
            <person name="Duman M."/>
            <person name="Altun S."/>
        </authorList>
    </citation>
    <scope>NUCLEOTIDE SEQUENCE [LARGE SCALE GENOMIC DNA]</scope>
    <source>
        <strain evidence="2 3">C-174</strain>
    </source>
</reference>
<keyword evidence="2" id="KW-0808">Transferase</keyword>
<evidence type="ECO:0000313" key="2">
    <source>
        <dbReference type="EMBL" id="NMR34415.1"/>
    </source>
</evidence>
<dbReference type="SUPFAM" id="SSF55729">
    <property type="entry name" value="Acyl-CoA N-acyltransferases (Nat)"/>
    <property type="match status" value="1"/>
</dbReference>
<dbReference type="InterPro" id="IPR051531">
    <property type="entry name" value="N-acetyltransferase"/>
</dbReference>
<dbReference type="InterPro" id="IPR016181">
    <property type="entry name" value="Acyl_CoA_acyltransferase"/>
</dbReference>